<dbReference type="InterPro" id="IPR000055">
    <property type="entry name" value="Restrct_endonuc_typeI_TRD"/>
</dbReference>
<accession>A0A1I4YV02</accession>
<feature type="coiled-coil region" evidence="4">
    <location>
        <begin position="357"/>
        <end position="384"/>
    </location>
</feature>
<feature type="domain" description="Type I restriction modification DNA specificity" evidence="5">
    <location>
        <begin position="197"/>
        <end position="373"/>
    </location>
</feature>
<keyword evidence="4" id="KW-0175">Coiled coil</keyword>
<evidence type="ECO:0000256" key="1">
    <source>
        <dbReference type="ARBA" id="ARBA00010923"/>
    </source>
</evidence>
<keyword evidence="2" id="KW-0680">Restriction system</keyword>
<evidence type="ECO:0000256" key="4">
    <source>
        <dbReference type="SAM" id="Coils"/>
    </source>
</evidence>
<dbReference type="AlphaFoldDB" id="A0A1I4YV02"/>
<dbReference type="RefSeq" id="WP_092908873.1">
    <property type="nucleotide sequence ID" value="NZ_FOUZ01000012.1"/>
</dbReference>
<feature type="domain" description="Type I restriction modification DNA specificity" evidence="5">
    <location>
        <begin position="2"/>
        <end position="171"/>
    </location>
</feature>
<evidence type="ECO:0000256" key="3">
    <source>
        <dbReference type="ARBA" id="ARBA00023125"/>
    </source>
</evidence>
<dbReference type="OrthoDB" id="9816225at2"/>
<organism evidence="6 7">
    <name type="scientific">Algoriella xinjiangensis</name>
    <dbReference type="NCBI Taxonomy" id="684065"/>
    <lineage>
        <taxon>Bacteria</taxon>
        <taxon>Pseudomonadati</taxon>
        <taxon>Bacteroidota</taxon>
        <taxon>Flavobacteriia</taxon>
        <taxon>Flavobacteriales</taxon>
        <taxon>Weeksellaceae</taxon>
        <taxon>Algoriella</taxon>
    </lineage>
</organism>
<dbReference type="PANTHER" id="PTHR30408">
    <property type="entry name" value="TYPE-1 RESTRICTION ENZYME ECOKI SPECIFICITY PROTEIN"/>
    <property type="match status" value="1"/>
</dbReference>
<dbReference type="CDD" id="cd17246">
    <property type="entry name" value="RMtype1_S_SonII-TRD2-CR2_like"/>
    <property type="match status" value="2"/>
</dbReference>
<proteinExistence type="inferred from homology"/>
<dbReference type="GO" id="GO:0003677">
    <property type="term" value="F:DNA binding"/>
    <property type="evidence" value="ECO:0007669"/>
    <property type="project" value="UniProtKB-KW"/>
</dbReference>
<dbReference type="InterPro" id="IPR044946">
    <property type="entry name" value="Restrct_endonuc_typeI_TRD_sf"/>
</dbReference>
<dbReference type="EMBL" id="FOUZ01000012">
    <property type="protein sequence ID" value="SFN41855.1"/>
    <property type="molecule type" value="Genomic_DNA"/>
</dbReference>
<dbReference type="Gene3D" id="3.90.220.20">
    <property type="entry name" value="DNA methylase specificity domains"/>
    <property type="match status" value="2"/>
</dbReference>
<comment type="similarity">
    <text evidence="1">Belongs to the type-I restriction system S methylase family.</text>
</comment>
<keyword evidence="3" id="KW-0238">DNA-binding</keyword>
<dbReference type="GO" id="GO:0009307">
    <property type="term" value="P:DNA restriction-modification system"/>
    <property type="evidence" value="ECO:0007669"/>
    <property type="project" value="UniProtKB-KW"/>
</dbReference>
<protein>
    <submittedName>
        <fullName evidence="6">Type I restriction enzyme, S subunit</fullName>
    </submittedName>
</protein>
<gene>
    <name evidence="6" type="ORF">SAMN05421738_11210</name>
</gene>
<evidence type="ECO:0000313" key="7">
    <source>
        <dbReference type="Proteomes" id="UP000199149"/>
    </source>
</evidence>
<dbReference type="Proteomes" id="UP000199149">
    <property type="component" value="Unassembled WGS sequence"/>
</dbReference>
<dbReference type="STRING" id="684065.SAMN05421738_11210"/>
<dbReference type="Pfam" id="PF01420">
    <property type="entry name" value="Methylase_S"/>
    <property type="match status" value="2"/>
</dbReference>
<evidence type="ECO:0000259" key="5">
    <source>
        <dbReference type="Pfam" id="PF01420"/>
    </source>
</evidence>
<reference evidence="7" key="1">
    <citation type="submission" date="2016-10" db="EMBL/GenBank/DDBJ databases">
        <authorList>
            <person name="Varghese N."/>
            <person name="Submissions S."/>
        </authorList>
    </citation>
    <scope>NUCLEOTIDE SEQUENCE [LARGE SCALE GENOMIC DNA]</scope>
    <source>
        <strain evidence="7">XJ109</strain>
    </source>
</reference>
<dbReference type="SUPFAM" id="SSF116734">
    <property type="entry name" value="DNA methylase specificity domain"/>
    <property type="match status" value="2"/>
</dbReference>
<dbReference type="InterPro" id="IPR052021">
    <property type="entry name" value="Type-I_RS_S_subunit"/>
</dbReference>
<evidence type="ECO:0000313" key="6">
    <source>
        <dbReference type="EMBL" id="SFN41855.1"/>
    </source>
</evidence>
<keyword evidence="7" id="KW-1185">Reference proteome</keyword>
<sequence length="389" mass="45149">MKYLKLNDLCNVITCGVAKRPDYVDEGIPFLSSLNVKENRLILNKYNFIKEEDHNTLTKYNKPEINDILYTRVGSYGEAAVVNIDFEFSVFVSLTLIKPKHNLINSRYLMWYLNSPKVRDFAKNNTTGVGVKNLNVSVVREYDVPLLPIETQKAIAEKLDKADALRKKDQELLKQYDELAQSIFIEMFGDPVQNEKGWEINELNNVSTKITDGTHDTPERLSEGIKFITGKHIRPFYIDYKNSDYVTEDVHKEIYKRCNPEYEDILYTNIGVNYATAAMNIVNYEFSMKNVALIKYNRNVFNGRYLEYLLNDENFKDRLKNKFGVGGAQQFLSLKQIKSIEVYLPPLELQNQFADKIKNIEAQKELVKKQAEESENLFQALLQESFNFS</sequence>
<dbReference type="PANTHER" id="PTHR30408:SF12">
    <property type="entry name" value="TYPE I RESTRICTION ENZYME MJAVIII SPECIFICITY SUBUNIT"/>
    <property type="match status" value="1"/>
</dbReference>
<evidence type="ECO:0000256" key="2">
    <source>
        <dbReference type="ARBA" id="ARBA00022747"/>
    </source>
</evidence>
<name>A0A1I4YV02_9FLAO</name>